<feature type="transmembrane region" description="Helical" evidence="5">
    <location>
        <begin position="107"/>
        <end position="125"/>
    </location>
</feature>
<protein>
    <recommendedName>
        <fullName evidence="5">Probable membrane transporter protein</fullName>
    </recommendedName>
</protein>
<reference evidence="6 7" key="1">
    <citation type="submission" date="2020-01" db="EMBL/GenBank/DDBJ databases">
        <title>Draft genome sequence of Cand. Neptunochlamydia vexilliferae K9.</title>
        <authorList>
            <person name="Schulz F."/>
            <person name="Koestlbacher S."/>
            <person name="Wascher F."/>
            <person name="Pizzetti I."/>
            <person name="Horn M."/>
        </authorList>
    </citation>
    <scope>NUCLEOTIDE SEQUENCE [LARGE SCALE GENOMIC DNA]</scope>
    <source>
        <strain evidence="6 7">K9</strain>
    </source>
</reference>
<dbReference type="Pfam" id="PF01925">
    <property type="entry name" value="TauE"/>
    <property type="match status" value="1"/>
</dbReference>
<feature type="transmembrane region" description="Helical" evidence="5">
    <location>
        <begin position="77"/>
        <end position="100"/>
    </location>
</feature>
<dbReference type="Proteomes" id="UP001194714">
    <property type="component" value="Unassembled WGS sequence"/>
</dbReference>
<evidence type="ECO:0000256" key="3">
    <source>
        <dbReference type="ARBA" id="ARBA00022989"/>
    </source>
</evidence>
<feature type="transmembrane region" description="Helical" evidence="5">
    <location>
        <begin position="145"/>
        <end position="168"/>
    </location>
</feature>
<proteinExistence type="inferred from homology"/>
<comment type="subcellular location">
    <subcellularLocation>
        <location evidence="5">Cell membrane</location>
        <topology evidence="5">Multi-pass membrane protein</topology>
    </subcellularLocation>
    <subcellularLocation>
        <location evidence="1">Membrane</location>
        <topology evidence="1">Multi-pass membrane protein</topology>
    </subcellularLocation>
</comment>
<dbReference type="PANTHER" id="PTHR43483">
    <property type="entry name" value="MEMBRANE TRANSPORTER PROTEIN HI_0806-RELATED"/>
    <property type="match status" value="1"/>
</dbReference>
<feature type="transmembrane region" description="Helical" evidence="5">
    <location>
        <begin position="245"/>
        <end position="262"/>
    </location>
</feature>
<feature type="transmembrane region" description="Helical" evidence="5">
    <location>
        <begin position="6"/>
        <end position="35"/>
    </location>
</feature>
<evidence type="ECO:0000256" key="4">
    <source>
        <dbReference type="ARBA" id="ARBA00023136"/>
    </source>
</evidence>
<sequence length="263" mass="27795">MLMQLIGFAITGVLAGTLAGLLGIGGGLVTIPCLLFIFSRADIAPSMLMHLAIGTSLSAMVFNTLSASYSHKRKKGVLFAAVKPMLLGIAVGALLGVTIARMLSSQFLEILFGAFECLVGIRFLIPKKEHYVDTANLPPFWALSGIGFGVATFSTMLGIGGGILNVPILHHFKVPLKKAIGTASALSFCITTFGAIYYLFLGFNAPETSYSMGYIYLPAFFLVAVFALCFAPLGVKLAHRLPAGVLKKIFGVALVVIGLSMIL</sequence>
<dbReference type="InterPro" id="IPR002781">
    <property type="entry name" value="TM_pro_TauE-like"/>
</dbReference>
<keyword evidence="7" id="KW-1185">Reference proteome</keyword>
<feature type="transmembrane region" description="Helical" evidence="5">
    <location>
        <begin position="47"/>
        <end position="65"/>
    </location>
</feature>
<keyword evidence="5" id="KW-1003">Cell membrane</keyword>
<organism evidence="6 7">
    <name type="scientific">Candidatus Neptunichlamydia vexilliferae</name>
    <dbReference type="NCBI Taxonomy" id="1651774"/>
    <lineage>
        <taxon>Bacteria</taxon>
        <taxon>Pseudomonadati</taxon>
        <taxon>Chlamydiota</taxon>
        <taxon>Chlamydiia</taxon>
        <taxon>Parachlamydiales</taxon>
        <taxon>Simkaniaceae</taxon>
        <taxon>Candidatus Neptunichlamydia</taxon>
    </lineage>
</organism>
<evidence type="ECO:0000256" key="2">
    <source>
        <dbReference type="ARBA" id="ARBA00022692"/>
    </source>
</evidence>
<name>A0ABS0B0N4_9BACT</name>
<evidence type="ECO:0000256" key="5">
    <source>
        <dbReference type="RuleBase" id="RU363041"/>
    </source>
</evidence>
<evidence type="ECO:0000313" key="7">
    <source>
        <dbReference type="Proteomes" id="UP001194714"/>
    </source>
</evidence>
<gene>
    <name evidence="6" type="ORF">NEPTK9_000632</name>
</gene>
<accession>A0ABS0B0N4</accession>
<comment type="similarity">
    <text evidence="5">Belongs to the 4-toluene sulfonate uptake permease (TSUP) (TC 2.A.102) family.</text>
</comment>
<feature type="transmembrane region" description="Helical" evidence="5">
    <location>
        <begin position="213"/>
        <end position="233"/>
    </location>
</feature>
<comment type="caution">
    <text evidence="6">The sequence shown here is derived from an EMBL/GenBank/DDBJ whole genome shotgun (WGS) entry which is preliminary data.</text>
</comment>
<keyword evidence="2 5" id="KW-0812">Transmembrane</keyword>
<dbReference type="PANTHER" id="PTHR43483:SF3">
    <property type="entry name" value="MEMBRANE TRANSPORTER PROTEIN HI_0806-RELATED"/>
    <property type="match status" value="1"/>
</dbReference>
<keyword evidence="4 5" id="KW-0472">Membrane</keyword>
<dbReference type="EMBL" id="JAAEJV010000012">
    <property type="protein sequence ID" value="MBF5059125.1"/>
    <property type="molecule type" value="Genomic_DNA"/>
</dbReference>
<feature type="transmembrane region" description="Helical" evidence="5">
    <location>
        <begin position="180"/>
        <end position="201"/>
    </location>
</feature>
<evidence type="ECO:0000313" key="6">
    <source>
        <dbReference type="EMBL" id="MBF5059125.1"/>
    </source>
</evidence>
<evidence type="ECO:0000256" key="1">
    <source>
        <dbReference type="ARBA" id="ARBA00004141"/>
    </source>
</evidence>
<keyword evidence="3 5" id="KW-1133">Transmembrane helix</keyword>